<keyword evidence="1" id="KW-0132">Cell division</keyword>
<sequence length="191" mass="20913">MRRAWGVGMLVVLALAAGCARPKPVVAPEVSRPSQAAAPAAEPAPSREVAPEPAVQPASLPESEVSASELPADVEAINKAGYLKDVFFDTDKSELRPDARDLLAQNARWLQQHPTVKILIEGHCDERNTNEYNLALGWRRANAAKDYLVSLGVAADRISTISYGEERPFATCHDESCWWQNRRAHFVVTGK</sequence>
<protein>
    <recommendedName>
        <fullName evidence="8">Peptidoglycan-associated lipoprotein</fullName>
        <shortName evidence="8">PAL</shortName>
    </recommendedName>
</protein>
<gene>
    <name evidence="8" type="primary">pal</name>
    <name evidence="11" type="ORF">EG19_00460</name>
</gene>
<comment type="caution">
    <text evidence="11">The sequence shown here is derived from an EMBL/GenBank/DDBJ whole genome shotgun (WGS) entry which is preliminary data.</text>
</comment>
<evidence type="ECO:0000313" key="12">
    <source>
        <dbReference type="Proteomes" id="UP000027284"/>
    </source>
</evidence>
<dbReference type="GO" id="GO:0009279">
    <property type="term" value="C:cell outer membrane"/>
    <property type="evidence" value="ECO:0007669"/>
    <property type="project" value="UniProtKB-SubCell"/>
</dbReference>
<dbReference type="InterPro" id="IPR039001">
    <property type="entry name" value="Pal"/>
</dbReference>
<keyword evidence="12" id="KW-1185">Reference proteome</keyword>
<dbReference type="STRING" id="1312852.EG19_00460"/>
<keyword evidence="7" id="KW-0131">Cell cycle</keyword>
<dbReference type="AlphaFoldDB" id="A0A062XNT1"/>
<evidence type="ECO:0000256" key="3">
    <source>
        <dbReference type="ARBA" id="ARBA00023136"/>
    </source>
</evidence>
<dbReference type="EMBL" id="JMFG01000010">
    <property type="protein sequence ID" value="KDA54242.1"/>
    <property type="molecule type" value="Genomic_DNA"/>
</dbReference>
<name>A0A062XNT1_9BACT</name>
<evidence type="ECO:0000256" key="9">
    <source>
        <dbReference type="SAM" id="MobiDB-lite"/>
    </source>
</evidence>
<evidence type="ECO:0000256" key="2">
    <source>
        <dbReference type="ARBA" id="ARBA00022729"/>
    </source>
</evidence>
<dbReference type="Gene3D" id="3.30.1330.60">
    <property type="entry name" value="OmpA-like domain"/>
    <property type="match status" value="1"/>
</dbReference>
<proteinExistence type="inferred from homology"/>
<dbReference type="InterPro" id="IPR014169">
    <property type="entry name" value="Pal_lipo_C"/>
</dbReference>
<dbReference type="InterPro" id="IPR050330">
    <property type="entry name" value="Bact_OuterMem_StrucFunc"/>
</dbReference>
<keyword evidence="5 8" id="KW-0998">Cell outer membrane</keyword>
<accession>A0A062XNT1</accession>
<keyword evidence="3 8" id="KW-0472">Membrane</keyword>
<dbReference type="NCBIfam" id="TIGR02802">
    <property type="entry name" value="Pal_lipo"/>
    <property type="match status" value="1"/>
</dbReference>
<keyword evidence="2 8" id="KW-0732">Signal</keyword>
<dbReference type="HAMAP" id="MF_02204">
    <property type="entry name" value="Pal"/>
    <property type="match status" value="1"/>
</dbReference>
<evidence type="ECO:0000256" key="7">
    <source>
        <dbReference type="ARBA" id="ARBA00023306"/>
    </source>
</evidence>
<evidence type="ECO:0000256" key="4">
    <source>
        <dbReference type="ARBA" id="ARBA00023139"/>
    </source>
</evidence>
<evidence type="ECO:0000259" key="10">
    <source>
        <dbReference type="PROSITE" id="PS51123"/>
    </source>
</evidence>
<dbReference type="PRINTS" id="PR01021">
    <property type="entry name" value="OMPADOMAIN"/>
</dbReference>
<dbReference type="Proteomes" id="UP000027284">
    <property type="component" value="Unassembled WGS sequence"/>
</dbReference>
<evidence type="ECO:0000256" key="1">
    <source>
        <dbReference type="ARBA" id="ARBA00022618"/>
    </source>
</evidence>
<dbReference type="Pfam" id="PF00691">
    <property type="entry name" value="OmpA"/>
    <property type="match status" value="1"/>
</dbReference>
<evidence type="ECO:0000256" key="5">
    <source>
        <dbReference type="ARBA" id="ARBA00023237"/>
    </source>
</evidence>
<dbReference type="SUPFAM" id="SSF103088">
    <property type="entry name" value="OmpA-like"/>
    <property type="match status" value="1"/>
</dbReference>
<organism evidence="11 12">
    <name type="scientific">Thermoanaerobaculum aquaticum</name>
    <dbReference type="NCBI Taxonomy" id="1312852"/>
    <lineage>
        <taxon>Bacteria</taxon>
        <taxon>Pseudomonadati</taxon>
        <taxon>Acidobacteriota</taxon>
        <taxon>Thermoanaerobaculia</taxon>
        <taxon>Thermoanaerobaculales</taxon>
        <taxon>Thermoanaerobaculaceae</taxon>
        <taxon>Thermoanaerobaculum</taxon>
    </lineage>
</organism>
<keyword evidence="6 8" id="KW-0449">Lipoprotein</keyword>
<feature type="region of interest" description="Disordered" evidence="9">
    <location>
        <begin position="26"/>
        <end position="67"/>
    </location>
</feature>
<comment type="subcellular location">
    <subcellularLocation>
        <location evidence="8">Cell outer membrane</location>
        <topology evidence="8">Lipid-anchor</topology>
    </subcellularLocation>
</comment>
<evidence type="ECO:0000313" key="11">
    <source>
        <dbReference type="EMBL" id="KDA54242.1"/>
    </source>
</evidence>
<reference evidence="11 12" key="1">
    <citation type="submission" date="2014-04" db="EMBL/GenBank/DDBJ databases">
        <title>The Genome Sequence of Thermoanaerobaculum aquaticum MP-01, The First Cultivated Group 23 Acidobacterium.</title>
        <authorList>
            <person name="Stamps B.W."/>
            <person name="Losey N.A."/>
            <person name="Lawson P.A."/>
            <person name="Stevenson B.S."/>
        </authorList>
    </citation>
    <scope>NUCLEOTIDE SEQUENCE [LARGE SCALE GENOMIC DNA]</scope>
    <source>
        <strain evidence="11 12">MP-01</strain>
    </source>
</reference>
<dbReference type="PANTHER" id="PTHR30329">
    <property type="entry name" value="STATOR ELEMENT OF FLAGELLAR MOTOR COMPLEX"/>
    <property type="match status" value="1"/>
</dbReference>
<dbReference type="PROSITE" id="PS51257">
    <property type="entry name" value="PROKAR_LIPOPROTEIN"/>
    <property type="match status" value="1"/>
</dbReference>
<comment type="similarity">
    <text evidence="8">Belongs to the Pal lipoprotein family.</text>
</comment>
<dbReference type="CDD" id="cd07185">
    <property type="entry name" value="OmpA_C-like"/>
    <property type="match status" value="1"/>
</dbReference>
<feature type="domain" description="OmpA-like" evidence="10">
    <location>
        <begin position="75"/>
        <end position="191"/>
    </location>
</feature>
<dbReference type="PROSITE" id="PS51123">
    <property type="entry name" value="OMPA_2"/>
    <property type="match status" value="1"/>
</dbReference>
<evidence type="ECO:0000256" key="8">
    <source>
        <dbReference type="HAMAP-Rule" id="MF_02204"/>
    </source>
</evidence>
<dbReference type="RefSeq" id="WP_038048055.1">
    <property type="nucleotide sequence ID" value="NZ_JMFG01000010.1"/>
</dbReference>
<dbReference type="InterPro" id="IPR006665">
    <property type="entry name" value="OmpA-like"/>
</dbReference>
<keyword evidence="4 8" id="KW-0564">Palmitate</keyword>
<dbReference type="InterPro" id="IPR036737">
    <property type="entry name" value="OmpA-like_sf"/>
</dbReference>
<feature type="compositionally biased region" description="Low complexity" evidence="9">
    <location>
        <begin position="30"/>
        <end position="55"/>
    </location>
</feature>
<evidence type="ECO:0000256" key="6">
    <source>
        <dbReference type="ARBA" id="ARBA00023288"/>
    </source>
</evidence>
<dbReference type="GO" id="GO:0051301">
    <property type="term" value="P:cell division"/>
    <property type="evidence" value="ECO:0007669"/>
    <property type="project" value="UniProtKB-KW"/>
</dbReference>
<dbReference type="PANTHER" id="PTHR30329:SF21">
    <property type="entry name" value="LIPOPROTEIN YIAD-RELATED"/>
    <property type="match status" value="1"/>
</dbReference>
<dbReference type="InterPro" id="IPR006664">
    <property type="entry name" value="OMP_bac"/>
</dbReference>